<evidence type="ECO:0000256" key="2">
    <source>
        <dbReference type="ARBA" id="ARBA00022840"/>
    </source>
</evidence>
<dbReference type="PRINTS" id="PR00038">
    <property type="entry name" value="HTHLUXR"/>
</dbReference>
<dbReference type="KEGG" id="bcv:Bcav_1851"/>
<dbReference type="HOGENOM" id="CLU_006850_4_1_11"/>
<keyword evidence="1" id="KW-0547">Nucleotide-binding</keyword>
<dbReference type="SUPFAM" id="SSF46894">
    <property type="entry name" value="C-terminal effector domain of the bipartite response regulators"/>
    <property type="match status" value="1"/>
</dbReference>
<dbReference type="AlphaFoldDB" id="C5C4X9"/>
<dbReference type="InterPro" id="IPR027417">
    <property type="entry name" value="P-loop_NTPase"/>
</dbReference>
<evidence type="ECO:0000313" key="4">
    <source>
        <dbReference type="EMBL" id="ACQ80107.1"/>
    </source>
</evidence>
<dbReference type="PANTHER" id="PTHR16305:SF35">
    <property type="entry name" value="TRANSCRIPTIONAL ACTIVATOR DOMAIN"/>
    <property type="match status" value="1"/>
</dbReference>
<dbReference type="InterPro" id="IPR036388">
    <property type="entry name" value="WH-like_DNA-bd_sf"/>
</dbReference>
<dbReference type="eggNOG" id="COG2909">
    <property type="taxonomic scope" value="Bacteria"/>
</dbReference>
<dbReference type="GO" id="GO:0006355">
    <property type="term" value="P:regulation of DNA-templated transcription"/>
    <property type="evidence" value="ECO:0007669"/>
    <property type="project" value="InterPro"/>
</dbReference>
<dbReference type="Gene3D" id="1.10.10.10">
    <property type="entry name" value="Winged helix-like DNA-binding domain superfamily/Winged helix DNA-binding domain"/>
    <property type="match status" value="1"/>
</dbReference>
<dbReference type="PANTHER" id="PTHR16305">
    <property type="entry name" value="TESTICULAR SOLUBLE ADENYLYL CYCLASE"/>
    <property type="match status" value="1"/>
</dbReference>
<protein>
    <submittedName>
        <fullName evidence="4">Transcriptional regulator, LuxR family</fullName>
    </submittedName>
</protein>
<dbReference type="Pfam" id="PF13191">
    <property type="entry name" value="AAA_16"/>
    <property type="match status" value="1"/>
</dbReference>
<dbReference type="InterPro" id="IPR041664">
    <property type="entry name" value="AAA_16"/>
</dbReference>
<dbReference type="SMART" id="SM00421">
    <property type="entry name" value="HTH_LUXR"/>
    <property type="match status" value="1"/>
</dbReference>
<accession>C5C4X9</accession>
<evidence type="ECO:0000256" key="1">
    <source>
        <dbReference type="ARBA" id="ARBA00022741"/>
    </source>
</evidence>
<dbReference type="InterPro" id="IPR000792">
    <property type="entry name" value="Tscrpt_reg_LuxR_C"/>
</dbReference>
<dbReference type="Proteomes" id="UP000007962">
    <property type="component" value="Chromosome"/>
</dbReference>
<dbReference type="Pfam" id="PF00196">
    <property type="entry name" value="GerE"/>
    <property type="match status" value="1"/>
</dbReference>
<dbReference type="GO" id="GO:0005524">
    <property type="term" value="F:ATP binding"/>
    <property type="evidence" value="ECO:0007669"/>
    <property type="project" value="UniProtKB-KW"/>
</dbReference>
<evidence type="ECO:0000259" key="3">
    <source>
        <dbReference type="PROSITE" id="PS50043"/>
    </source>
</evidence>
<dbReference type="GO" id="GO:0005737">
    <property type="term" value="C:cytoplasm"/>
    <property type="evidence" value="ECO:0007669"/>
    <property type="project" value="TreeGrafter"/>
</dbReference>
<feature type="domain" description="HTH luxR-type" evidence="3">
    <location>
        <begin position="827"/>
        <end position="892"/>
    </location>
</feature>
<dbReference type="CDD" id="cd06170">
    <property type="entry name" value="LuxR_C_like"/>
    <property type="match status" value="1"/>
</dbReference>
<sequence length="907" mass="96084">MELVRGESGMGKTALLRAVTEALDPTWTVAWTSGNRAETQLPYGVFNQFTAQLPPHMRSDKVPPGLTERVDPLYVGSTIVAALGVVTTPLCFVLDDAQWIDDTSALALGFVMRRFQRHPILVLAASTEATGDFVEEVGRLARDPGRGDTIVLTGLGPADVSALVRARTAVEPPPGLVRDLVDVTRGNPLHLTTVLDAYGVTGDLAGEGLARLANAAAADLSRLVAIDLTVLDVLEECPPQARGIIEALAVLDAPTPPADVRRMAQIAGLPDGVDAALATPVVRRQDDPAPRLTLAHRQIADAVLSGLGEERRVALHAAAAQVTGGTRSYRHRLAALTGPDEDLARELEERAAEAAALGEAEIAVRYGHNAAQASAPGVDRDHRLIRAGAYALHARRPELLAPLQGELEAMPPGRARSWLLGHGVGSAGDFARGMELLAAAADGELEPPQSWRDRAYSAMTAGWYASATVELTSLGLAIEHLGVALGHLEASDDVADRDAVDEARVALVTLRALDTWLTGDPIAARAMLDAELDDPSAAGRHHAVAFSARGGIARWQGDLEMALDDLVRGRDLAEGDAERLSEYDLVQLALTQFALGQWNECAITANALVTSTLDGAGRRGSPAGAYAVSALVPAARGNVQVARMHLAHARSALRDVTLSRPLMTEAIRLADLTLARAHGDAARVLDIGDLALEPATYVSALVQEGRLDEATAALDVLEHAPRESRPSRRSMAPEAWCRLHADLAAARGDAAAAARWDAEGLALPTSNPYERGLLEESAGRRARADEASRLLSSARRRFDVLGAVHEARRAEEALGSVLEEARSASGSRTTIATLTQREHEVAHLAARGYTNREAAAALFVSEKAVEYHMSNILAKLALTSRRQLRGLLTASTPPAGIAVGGSPREQD</sequence>
<name>C5C4X9_BEUC1</name>
<organism evidence="4 5">
    <name type="scientific">Beutenbergia cavernae (strain ATCC BAA-8 / DSM 12333 / CCUG 43141 / JCM 11478 / NBRC 16432 / NCIMB 13614 / HKI 0122)</name>
    <dbReference type="NCBI Taxonomy" id="471853"/>
    <lineage>
        <taxon>Bacteria</taxon>
        <taxon>Bacillati</taxon>
        <taxon>Actinomycetota</taxon>
        <taxon>Actinomycetes</taxon>
        <taxon>Micrococcales</taxon>
        <taxon>Beutenbergiaceae</taxon>
        <taxon>Beutenbergia</taxon>
    </lineage>
</organism>
<keyword evidence="2" id="KW-0067">ATP-binding</keyword>
<dbReference type="PROSITE" id="PS50043">
    <property type="entry name" value="HTH_LUXR_2"/>
    <property type="match status" value="1"/>
</dbReference>
<dbReference type="GO" id="GO:0003677">
    <property type="term" value="F:DNA binding"/>
    <property type="evidence" value="ECO:0007669"/>
    <property type="project" value="InterPro"/>
</dbReference>
<dbReference type="SUPFAM" id="SSF52540">
    <property type="entry name" value="P-loop containing nucleoside triphosphate hydrolases"/>
    <property type="match status" value="1"/>
</dbReference>
<keyword evidence="5" id="KW-1185">Reference proteome</keyword>
<reference evidence="4 5" key="1">
    <citation type="journal article" date="2009" name="Stand. Genomic Sci.">
        <title>Complete genome sequence of Beutenbergia cavernae type strain (HKI 0122).</title>
        <authorList>
            <person name="Land M."/>
            <person name="Pukall R."/>
            <person name="Abt B."/>
            <person name="Goker M."/>
            <person name="Rohde M."/>
            <person name="Glavina Del Rio T."/>
            <person name="Tice H."/>
            <person name="Copeland A."/>
            <person name="Cheng J.F."/>
            <person name="Lucas S."/>
            <person name="Chen F."/>
            <person name="Nolan M."/>
            <person name="Bruce D."/>
            <person name="Goodwin L."/>
            <person name="Pitluck S."/>
            <person name="Ivanova N."/>
            <person name="Mavromatis K."/>
            <person name="Ovchinnikova G."/>
            <person name="Pati A."/>
            <person name="Chen A."/>
            <person name="Palaniappan K."/>
            <person name="Hauser L."/>
            <person name="Chang Y.J."/>
            <person name="Jefferies C.C."/>
            <person name="Saunders E."/>
            <person name="Brettin T."/>
            <person name="Detter J.C."/>
            <person name="Han C."/>
            <person name="Chain P."/>
            <person name="Bristow J."/>
            <person name="Eisen J.A."/>
            <person name="Markowitz V."/>
            <person name="Hugenholtz P."/>
            <person name="Kyrpides N.C."/>
            <person name="Klenk H.P."/>
            <person name="Lapidus A."/>
        </authorList>
    </citation>
    <scope>NUCLEOTIDE SEQUENCE [LARGE SCALE GENOMIC DNA]</scope>
    <source>
        <strain evidence="5">ATCC BAA-8 / DSM 12333 / NBRC 16432</strain>
    </source>
</reference>
<dbReference type="GO" id="GO:0004016">
    <property type="term" value="F:adenylate cyclase activity"/>
    <property type="evidence" value="ECO:0007669"/>
    <property type="project" value="TreeGrafter"/>
</dbReference>
<proteinExistence type="predicted"/>
<gene>
    <name evidence="4" type="ordered locus">Bcav_1851</name>
</gene>
<dbReference type="EMBL" id="CP001618">
    <property type="protein sequence ID" value="ACQ80107.1"/>
    <property type="molecule type" value="Genomic_DNA"/>
</dbReference>
<dbReference type="InterPro" id="IPR016032">
    <property type="entry name" value="Sig_transdc_resp-reg_C-effctor"/>
</dbReference>
<evidence type="ECO:0000313" key="5">
    <source>
        <dbReference type="Proteomes" id="UP000007962"/>
    </source>
</evidence>
<dbReference type="STRING" id="471853.Bcav_1851"/>